<sequence length="59" mass="6175">MKARHREGDGYGDEPSNPSTRDYAVKSLQQAGAAPVTEAGDAAGRTISRSVTATQAVNR</sequence>
<reference evidence="3" key="1">
    <citation type="submission" date="2016-02" db="EMBL/GenBank/DDBJ databases">
        <authorList>
            <person name="Wen L."/>
            <person name="He K."/>
            <person name="Yang H."/>
        </authorList>
    </citation>
    <scope>NUCLEOTIDE SEQUENCE [LARGE SCALE GENOMIC DNA]</scope>
    <source>
        <strain evidence="3">JCM 15929</strain>
    </source>
</reference>
<evidence type="ECO:0000313" key="2">
    <source>
        <dbReference type="EMBL" id="KXP08720.1"/>
    </source>
</evidence>
<accession>A0A138AE86</accession>
<organism evidence="2 3">
    <name type="scientific">Tsukamurella pseudospumae</name>
    <dbReference type="NCBI Taxonomy" id="239498"/>
    <lineage>
        <taxon>Bacteria</taxon>
        <taxon>Bacillati</taxon>
        <taxon>Actinomycetota</taxon>
        <taxon>Actinomycetes</taxon>
        <taxon>Mycobacteriales</taxon>
        <taxon>Tsukamurellaceae</taxon>
        <taxon>Tsukamurella</taxon>
    </lineage>
</organism>
<evidence type="ECO:0000256" key="1">
    <source>
        <dbReference type="SAM" id="MobiDB-lite"/>
    </source>
</evidence>
<evidence type="ECO:0000313" key="3">
    <source>
        <dbReference type="Proteomes" id="UP000070258"/>
    </source>
</evidence>
<feature type="region of interest" description="Disordered" evidence="1">
    <location>
        <begin position="1"/>
        <end position="59"/>
    </location>
</feature>
<dbReference type="EMBL" id="LSRF01000044">
    <property type="protein sequence ID" value="KXP08720.1"/>
    <property type="molecule type" value="Genomic_DNA"/>
</dbReference>
<name>A0A138AE86_9ACTN</name>
<proteinExistence type="predicted"/>
<gene>
    <name evidence="2" type="ORF">AXK60_08580</name>
</gene>
<protein>
    <submittedName>
        <fullName evidence="2">Uncharacterized protein</fullName>
    </submittedName>
</protein>
<dbReference type="Proteomes" id="UP000070258">
    <property type="component" value="Unassembled WGS sequence"/>
</dbReference>
<feature type="compositionally biased region" description="Polar residues" evidence="1">
    <location>
        <begin position="47"/>
        <end position="59"/>
    </location>
</feature>
<dbReference type="AlphaFoldDB" id="A0A138AE86"/>
<dbReference type="RefSeq" id="WP_068571595.1">
    <property type="nucleotide sequence ID" value="NZ_LSRF01000044.1"/>
</dbReference>
<comment type="caution">
    <text evidence="2">The sequence shown here is derived from an EMBL/GenBank/DDBJ whole genome shotgun (WGS) entry which is preliminary data.</text>
</comment>